<proteinExistence type="predicted"/>
<gene>
    <name evidence="1" type="ORF">FBF73_07455</name>
</gene>
<sequence>MDRKENKSILELKEKLNSPWLFLGQDKESRVVEVDKGLILDEEIDFINIIVDFYTVEVLHKNVGGYSEESIDNEIIRKVTDRYGGILRLKLFYQNELCNILENVEILDDKLKKIFKNISEEFFFFWRYRWQVLFSVMNQRQIDLLVDDLHIELYKETKKRESYVIDQLTENQKLMLRLYSLNYIYAALFEDLELQNSILFSCDSWEDLTKTSGKILNILDEYQQKCESVVFCLNTAELDRIGRGLDIYEMAERYSKAINDLKINKSKEDRIKCYASVIKDNIIYMTLNGVRDENIKVNGADSSNLQKVVNVLAKLLGGDVEYVSISPDTRYYVNPDLYINYSQYADSKENLNRMFTCCERKLIAKMFSPKFVADEKIELLVTKYPCQICSRTIDFVNQKEGAKLKIEIIDPLEPESNLSEQDIEEMDKCAEIISKKFPKSRKK</sequence>
<dbReference type="Proteomes" id="UP000309542">
    <property type="component" value="Unassembled WGS sequence"/>
</dbReference>
<organism evidence="1 2">
    <name type="scientific">Streptococcus mitis</name>
    <dbReference type="NCBI Taxonomy" id="28037"/>
    <lineage>
        <taxon>Bacteria</taxon>
        <taxon>Bacillati</taxon>
        <taxon>Bacillota</taxon>
        <taxon>Bacilli</taxon>
        <taxon>Lactobacillales</taxon>
        <taxon>Streptococcaceae</taxon>
        <taxon>Streptococcus</taxon>
        <taxon>Streptococcus mitis group</taxon>
    </lineage>
</organism>
<dbReference type="EMBL" id="SWFJ01000009">
    <property type="protein sequence ID" value="TKD49184.1"/>
    <property type="molecule type" value="Genomic_DNA"/>
</dbReference>
<evidence type="ECO:0000313" key="2">
    <source>
        <dbReference type="Proteomes" id="UP000309542"/>
    </source>
</evidence>
<reference evidence="1 2" key="1">
    <citation type="submission" date="2019-04" db="EMBL/GenBank/DDBJ databases">
        <title>Genome sequence of Streptococcus mitis strain ColumbLawn.</title>
        <authorList>
            <person name="Mungovan B.A."/>
            <person name="Maclea K.S."/>
        </authorList>
    </citation>
    <scope>NUCLEOTIDE SEQUENCE [LARGE SCALE GENOMIC DNA]</scope>
    <source>
        <strain evidence="1 2">ColumbLawn</strain>
    </source>
</reference>
<evidence type="ECO:0000313" key="1">
    <source>
        <dbReference type="EMBL" id="TKD49184.1"/>
    </source>
</evidence>
<name>A0A4U1KY53_STRMT</name>
<comment type="caution">
    <text evidence="1">The sequence shown here is derived from an EMBL/GenBank/DDBJ whole genome shotgun (WGS) entry which is preliminary data.</text>
</comment>
<accession>A0A4U1KY53</accession>
<protein>
    <submittedName>
        <fullName evidence="1">Uncharacterized protein</fullName>
    </submittedName>
</protein>
<dbReference type="AlphaFoldDB" id="A0A4U1KY53"/>
<dbReference type="RefSeq" id="WP_136937399.1">
    <property type="nucleotide sequence ID" value="NZ_SWFJ01000009.1"/>
</dbReference>